<gene>
    <name evidence="2" type="ORF">PHMEG_0004594</name>
</gene>
<accession>A0A225WV34</accession>
<proteinExistence type="predicted"/>
<reference evidence="3" key="1">
    <citation type="submission" date="2017-03" db="EMBL/GenBank/DDBJ databases">
        <title>Phytopthora megakarya and P. palmivora, two closely related causual agents of cacao black pod achieved similar genome size and gene model numbers by different mechanisms.</title>
        <authorList>
            <person name="Ali S."/>
            <person name="Shao J."/>
            <person name="Larry D.J."/>
            <person name="Kronmiller B."/>
            <person name="Shen D."/>
            <person name="Strem M.D."/>
            <person name="Melnick R.L."/>
            <person name="Guiltinan M.J."/>
            <person name="Tyler B.M."/>
            <person name="Meinhardt L.W."/>
            <person name="Bailey B.A."/>
        </authorList>
    </citation>
    <scope>NUCLEOTIDE SEQUENCE [LARGE SCALE GENOMIC DNA]</scope>
    <source>
        <strain evidence="3">zdho120</strain>
    </source>
</reference>
<organism evidence="2 3">
    <name type="scientific">Phytophthora megakarya</name>
    <dbReference type="NCBI Taxonomy" id="4795"/>
    <lineage>
        <taxon>Eukaryota</taxon>
        <taxon>Sar</taxon>
        <taxon>Stramenopiles</taxon>
        <taxon>Oomycota</taxon>
        <taxon>Peronosporomycetes</taxon>
        <taxon>Peronosporales</taxon>
        <taxon>Peronosporaceae</taxon>
        <taxon>Phytophthora</taxon>
    </lineage>
</organism>
<keyword evidence="3" id="KW-1185">Reference proteome</keyword>
<comment type="caution">
    <text evidence="2">The sequence shown here is derived from an EMBL/GenBank/DDBJ whole genome shotgun (WGS) entry which is preliminary data.</text>
</comment>
<sequence>MVPGDEYRDDARQKTTVSDGHEELENDSVSPCRRSDSWARETVPDETREPEQREDLSTPQVSKSKSKGVAGKDVTSVDITTTGDAANDVDGLSADDEPTPAEDFTLQHTDDEIETAQQCSKFVKRLLTAGKHDSGRQVWLGDY</sequence>
<feature type="region of interest" description="Disordered" evidence="1">
    <location>
        <begin position="1"/>
        <end position="103"/>
    </location>
</feature>
<evidence type="ECO:0000256" key="1">
    <source>
        <dbReference type="SAM" id="MobiDB-lite"/>
    </source>
</evidence>
<feature type="compositionally biased region" description="Basic and acidic residues" evidence="1">
    <location>
        <begin position="33"/>
        <end position="56"/>
    </location>
</feature>
<dbReference type="Proteomes" id="UP000198211">
    <property type="component" value="Unassembled WGS sequence"/>
</dbReference>
<evidence type="ECO:0000313" key="2">
    <source>
        <dbReference type="EMBL" id="OWZ20919.1"/>
    </source>
</evidence>
<feature type="compositionally biased region" description="Basic and acidic residues" evidence="1">
    <location>
        <begin position="1"/>
        <end position="23"/>
    </location>
</feature>
<evidence type="ECO:0000313" key="3">
    <source>
        <dbReference type="Proteomes" id="UP000198211"/>
    </source>
</evidence>
<dbReference type="AlphaFoldDB" id="A0A225WV34"/>
<dbReference type="EMBL" id="NBNE01000274">
    <property type="protein sequence ID" value="OWZ20919.1"/>
    <property type="molecule type" value="Genomic_DNA"/>
</dbReference>
<protein>
    <submittedName>
        <fullName evidence="2">Uncharacterized protein</fullName>
    </submittedName>
</protein>
<name>A0A225WV34_9STRA</name>